<proteinExistence type="predicted"/>
<accession>A0A7E5WV69</accession>
<gene>
    <name evidence="4" type="primary">LOC113505797</name>
</gene>
<name>A0A7E5WV69_TRINI</name>
<dbReference type="KEGG" id="tnl:113505797"/>
<dbReference type="InParanoid" id="A0A7E5WV69"/>
<reference evidence="4" key="1">
    <citation type="submission" date="2025-08" db="UniProtKB">
        <authorList>
            <consortium name="RefSeq"/>
        </authorList>
    </citation>
    <scope>IDENTIFICATION</scope>
</reference>
<evidence type="ECO:0000313" key="4">
    <source>
        <dbReference type="RefSeq" id="XP_026744424.1"/>
    </source>
</evidence>
<feature type="coiled-coil region" evidence="1">
    <location>
        <begin position="159"/>
        <end position="193"/>
    </location>
</feature>
<feature type="region of interest" description="Disordered" evidence="2">
    <location>
        <begin position="1"/>
        <end position="75"/>
    </location>
</feature>
<keyword evidence="3" id="KW-1185">Reference proteome</keyword>
<organism evidence="3 4">
    <name type="scientific">Trichoplusia ni</name>
    <name type="common">Cabbage looper</name>
    <dbReference type="NCBI Taxonomy" id="7111"/>
    <lineage>
        <taxon>Eukaryota</taxon>
        <taxon>Metazoa</taxon>
        <taxon>Ecdysozoa</taxon>
        <taxon>Arthropoda</taxon>
        <taxon>Hexapoda</taxon>
        <taxon>Insecta</taxon>
        <taxon>Pterygota</taxon>
        <taxon>Neoptera</taxon>
        <taxon>Endopterygota</taxon>
        <taxon>Lepidoptera</taxon>
        <taxon>Glossata</taxon>
        <taxon>Ditrysia</taxon>
        <taxon>Noctuoidea</taxon>
        <taxon>Noctuidae</taxon>
        <taxon>Plusiinae</taxon>
        <taxon>Trichoplusia</taxon>
    </lineage>
</organism>
<protein>
    <submittedName>
        <fullName evidence="4">Uncharacterized protein LOC113505797</fullName>
    </submittedName>
</protein>
<feature type="compositionally biased region" description="Basic and acidic residues" evidence="2">
    <location>
        <begin position="18"/>
        <end position="39"/>
    </location>
</feature>
<keyword evidence="1" id="KW-0175">Coiled coil</keyword>
<dbReference type="AlphaFoldDB" id="A0A7E5WV69"/>
<dbReference type="GeneID" id="113505797"/>
<evidence type="ECO:0000256" key="2">
    <source>
        <dbReference type="SAM" id="MobiDB-lite"/>
    </source>
</evidence>
<sequence length="465" mass="51861">MMSGIRTPPQKVSKPSPKKPEVGPSERRSIGDRIEDWEAARAVANAGPTSRNPGTQIARTPPHASTGVEPPRQTKTRTIEARECIARAKLHLGKARNLKTEIKDEVMSALTKLFSLIKGIESELKGLPAENGEKGNTAVLPISDSSATVPEVAPHSAQIEEHARLLRENNLMITELKQEMQAQKQLLEKVTTTTYASVTAKTTAQTDKVPYVRETLHSVVVSSTDDQDSGERVLEKIRDAVDAKEGWVEVRNVRKARDRKVIIGLSSKAERDKLKVKLMAAKEHLTVEEVKNRDPLLVLRGVLNIHKDEDILKALRNQNRDLFSGIEKSEDRVEFRYRRRTRNPHTCHAVISVSPIIWQKALARKLVQIDLQPVKVEDQTPLVQCTRCLGYGHGKRFCTDPADLCSHCGGPHVRTECADFLAGTPPKCKNCERAKFSNAEHNVFDASCPIRKKWDALARSTIAYC</sequence>
<dbReference type="Proteomes" id="UP000322000">
    <property type="component" value="Chromosome 27"/>
</dbReference>
<evidence type="ECO:0000256" key="1">
    <source>
        <dbReference type="SAM" id="Coils"/>
    </source>
</evidence>
<dbReference type="RefSeq" id="XP_026744424.1">
    <property type="nucleotide sequence ID" value="XM_026888623.1"/>
</dbReference>
<feature type="compositionally biased region" description="Polar residues" evidence="2">
    <location>
        <begin position="47"/>
        <end position="58"/>
    </location>
</feature>
<dbReference type="OrthoDB" id="10022108at2759"/>
<evidence type="ECO:0000313" key="3">
    <source>
        <dbReference type="Proteomes" id="UP000322000"/>
    </source>
</evidence>